<gene>
    <name evidence="1" type="ORF">L596_010737</name>
</gene>
<evidence type="ECO:0000313" key="2">
    <source>
        <dbReference type="Proteomes" id="UP000298663"/>
    </source>
</evidence>
<keyword evidence="2" id="KW-1185">Reference proteome</keyword>
<organism evidence="1 2">
    <name type="scientific">Steinernema carpocapsae</name>
    <name type="common">Entomopathogenic nematode</name>
    <dbReference type="NCBI Taxonomy" id="34508"/>
    <lineage>
        <taxon>Eukaryota</taxon>
        <taxon>Metazoa</taxon>
        <taxon>Ecdysozoa</taxon>
        <taxon>Nematoda</taxon>
        <taxon>Chromadorea</taxon>
        <taxon>Rhabditida</taxon>
        <taxon>Tylenchina</taxon>
        <taxon>Panagrolaimomorpha</taxon>
        <taxon>Strongyloidoidea</taxon>
        <taxon>Steinernematidae</taxon>
        <taxon>Steinernema</taxon>
    </lineage>
</organism>
<reference evidence="1 2" key="1">
    <citation type="journal article" date="2015" name="Genome Biol.">
        <title>Comparative genomics of Steinernema reveals deeply conserved gene regulatory networks.</title>
        <authorList>
            <person name="Dillman A.R."/>
            <person name="Macchietto M."/>
            <person name="Porter C.F."/>
            <person name="Rogers A."/>
            <person name="Williams B."/>
            <person name="Antoshechkin I."/>
            <person name="Lee M.M."/>
            <person name="Goodwin Z."/>
            <person name="Lu X."/>
            <person name="Lewis E.E."/>
            <person name="Goodrich-Blair H."/>
            <person name="Stock S.P."/>
            <person name="Adams B.J."/>
            <person name="Sternberg P.W."/>
            <person name="Mortazavi A."/>
        </authorList>
    </citation>
    <scope>NUCLEOTIDE SEQUENCE [LARGE SCALE GENOMIC DNA]</scope>
    <source>
        <strain evidence="1 2">ALL</strain>
    </source>
</reference>
<dbReference type="EMBL" id="AZBU02000002">
    <property type="protein sequence ID" value="TKR96762.1"/>
    <property type="molecule type" value="Genomic_DNA"/>
</dbReference>
<comment type="caution">
    <text evidence="1">The sequence shown here is derived from an EMBL/GenBank/DDBJ whole genome shotgun (WGS) entry which is preliminary data.</text>
</comment>
<dbReference type="Proteomes" id="UP000298663">
    <property type="component" value="Unassembled WGS sequence"/>
</dbReference>
<sequence length="146" mass="16383">MIHAPHYLVESKPIDLTHPRICVRVWKLSKLQRNSQKDLEEDYASEDSVMPNSNNGEIKQKAALARVWWSLGRTFRVARSTTAVEKKAKTENSSSQVVVGSHGCAINRDYEMITAEVFEAKLKNLVNIKNRCGESNPGLAGESRKS</sequence>
<proteinExistence type="predicted"/>
<accession>A0A4U5PJ85</accession>
<protein>
    <submittedName>
        <fullName evidence="1">Uncharacterized protein</fullName>
    </submittedName>
</protein>
<name>A0A4U5PJ85_STECR</name>
<evidence type="ECO:0000313" key="1">
    <source>
        <dbReference type="EMBL" id="TKR96762.1"/>
    </source>
</evidence>
<reference evidence="1 2" key="2">
    <citation type="journal article" date="2019" name="G3 (Bethesda)">
        <title>Hybrid Assembly of the Genome of the Entomopathogenic Nematode Steinernema carpocapsae Identifies the X-Chromosome.</title>
        <authorList>
            <person name="Serra L."/>
            <person name="Macchietto M."/>
            <person name="Macias-Munoz A."/>
            <person name="McGill C.J."/>
            <person name="Rodriguez I.M."/>
            <person name="Rodriguez B."/>
            <person name="Murad R."/>
            <person name="Mortazavi A."/>
        </authorList>
    </citation>
    <scope>NUCLEOTIDE SEQUENCE [LARGE SCALE GENOMIC DNA]</scope>
    <source>
        <strain evidence="1 2">ALL</strain>
    </source>
</reference>
<dbReference type="AlphaFoldDB" id="A0A4U5PJ85"/>